<evidence type="ECO:0000313" key="1">
    <source>
        <dbReference type="EMBL" id="PRQ39237.1"/>
    </source>
</evidence>
<reference evidence="1 2" key="1">
    <citation type="journal article" date="2018" name="Nat. Genet.">
        <title>The Rosa genome provides new insights in the design of modern roses.</title>
        <authorList>
            <person name="Bendahmane M."/>
        </authorList>
    </citation>
    <scope>NUCLEOTIDE SEQUENCE [LARGE SCALE GENOMIC DNA]</scope>
    <source>
        <strain evidence="2">cv. Old Blush</strain>
    </source>
</reference>
<gene>
    <name evidence="1" type="ORF">RchiOBHm_Chr4g0422941</name>
</gene>
<accession>A0A2P6QYG5</accession>
<sequence>MTNNACLFLLSFKHKSMLLGVSQVIQNPFHCCQCRLPGFAIYLDIMLNA</sequence>
<dbReference type="EMBL" id="PDCK01000042">
    <property type="protein sequence ID" value="PRQ39237.1"/>
    <property type="molecule type" value="Genomic_DNA"/>
</dbReference>
<dbReference type="Gramene" id="PRQ39237">
    <property type="protein sequence ID" value="PRQ39237"/>
    <property type="gene ID" value="RchiOBHm_Chr4g0422941"/>
</dbReference>
<name>A0A2P6QYG5_ROSCH</name>
<comment type="caution">
    <text evidence="1">The sequence shown here is derived from an EMBL/GenBank/DDBJ whole genome shotgun (WGS) entry which is preliminary data.</text>
</comment>
<protein>
    <submittedName>
        <fullName evidence="1">Uncharacterized protein</fullName>
    </submittedName>
</protein>
<keyword evidence="2" id="KW-1185">Reference proteome</keyword>
<proteinExistence type="predicted"/>
<dbReference type="AlphaFoldDB" id="A0A2P6QYG5"/>
<dbReference type="Proteomes" id="UP000238479">
    <property type="component" value="Chromosome 4"/>
</dbReference>
<evidence type="ECO:0000313" key="2">
    <source>
        <dbReference type="Proteomes" id="UP000238479"/>
    </source>
</evidence>
<organism evidence="1 2">
    <name type="scientific">Rosa chinensis</name>
    <name type="common">China rose</name>
    <dbReference type="NCBI Taxonomy" id="74649"/>
    <lineage>
        <taxon>Eukaryota</taxon>
        <taxon>Viridiplantae</taxon>
        <taxon>Streptophyta</taxon>
        <taxon>Embryophyta</taxon>
        <taxon>Tracheophyta</taxon>
        <taxon>Spermatophyta</taxon>
        <taxon>Magnoliopsida</taxon>
        <taxon>eudicotyledons</taxon>
        <taxon>Gunneridae</taxon>
        <taxon>Pentapetalae</taxon>
        <taxon>rosids</taxon>
        <taxon>fabids</taxon>
        <taxon>Rosales</taxon>
        <taxon>Rosaceae</taxon>
        <taxon>Rosoideae</taxon>
        <taxon>Rosoideae incertae sedis</taxon>
        <taxon>Rosa</taxon>
    </lineage>
</organism>